<dbReference type="RefSeq" id="YP_005225564.1">
    <property type="nucleotide sequence ID" value="NC_016845.1"/>
</dbReference>
<proteinExistence type="predicted"/>
<gene>
    <name evidence="1" type="ordered locus">KPHS_12640</name>
</gene>
<organism evidence="1 2">
    <name type="scientific">Klebsiella pneumoniae subsp. pneumoniae (strain HS11286)</name>
    <dbReference type="NCBI Taxonomy" id="1125630"/>
    <lineage>
        <taxon>Bacteria</taxon>
        <taxon>Pseudomonadati</taxon>
        <taxon>Pseudomonadota</taxon>
        <taxon>Gammaproteobacteria</taxon>
        <taxon>Enterobacterales</taxon>
        <taxon>Enterobacteriaceae</taxon>
        <taxon>Klebsiella/Raoultella group</taxon>
        <taxon>Klebsiella</taxon>
        <taxon>Klebsiella pneumoniae complex</taxon>
    </lineage>
</organism>
<dbReference type="EMBL" id="CP003200">
    <property type="protein sequence ID" value="AEW59962.1"/>
    <property type="molecule type" value="Genomic_DNA"/>
</dbReference>
<accession>A0A0H3GP97</accession>
<sequence length="558" mass="63811">MSGIIEWDDLSFPERVIIRSKSTKSFLNFTRIWFELIQGDRLLVNWHHRLMASKIDDLLAGRLVPRNLIINIPPGGTKTEFFSIHFPAYVNALVQEKRLKRFRNLNISFADTLVKRNSRRTRDIIASREYQEFWPCSFGVNQAEEWEIKDERGRSIGQTVSRSSNGQITGGRGGYYGPEFSGMVMLDDYNKPVDMLSESRRKSANTLLVNTIRSRRGDKSKEHPTPFVSIQQRLHTDDATGFMLAGGMGVPFHHVAIPAMIDEKYIQSLDEPWRSLCWETVKDTDSVVVGGVRYWSYWPQMEDVNDLLQLWEKDRYTFLSQYQQNPMALTGGIIDTSWFRTYTTLPKLTHRAVYVDTNSGKVEDWLDYTVFTLAGMGVDGNLYIIDVVRGRWDPEDLLKKAEEVWEKWRLSGSMRVMPLRHMAIEEKQAGQGLITTLKKRSQTPGQLAIPVREIPRGTGQNKLVRCLNVIPQIKTGKVFVPATHTDDGQKLSCIFYEDGTIAGSTEWVLTAMTECAAFSADDSHDNDDILDTWMDAIDDNLISGPQPMVIDPNQLRRI</sequence>
<reference evidence="1 2" key="1">
    <citation type="journal article" date="2012" name="J. Bacteriol.">
        <title>Complete genome sequence of Klebsiella pneumoniae subsp. pneumoniae HS11286, a multidrug-resistant strain isolated from human sputum.</title>
        <authorList>
            <person name="Liu P."/>
            <person name="Li P."/>
            <person name="Jiang X."/>
            <person name="Bi D."/>
            <person name="Xie Y."/>
            <person name="Tai C."/>
            <person name="Deng Z."/>
            <person name="Rajakumar K."/>
            <person name="Ou H.Y."/>
        </authorList>
    </citation>
    <scope>NUCLEOTIDE SEQUENCE [LARGE SCALE GENOMIC DNA]</scope>
    <source>
        <strain evidence="1 2">HS11286</strain>
    </source>
</reference>
<dbReference type="GeneID" id="11846265"/>
<dbReference type="Proteomes" id="UP000007841">
    <property type="component" value="Chromosome"/>
</dbReference>
<dbReference type="PATRIC" id="fig|1125630.4.peg.1227"/>
<protein>
    <recommendedName>
        <fullName evidence="3">Terminase</fullName>
    </recommendedName>
</protein>
<dbReference type="NCBIfam" id="TIGR01630">
    <property type="entry name" value="psiM2_ORF9"/>
    <property type="match status" value="1"/>
</dbReference>
<dbReference type="RefSeq" id="WP_014342907.1">
    <property type="nucleotide sequence ID" value="NC_016845.1"/>
</dbReference>
<evidence type="ECO:0000313" key="1">
    <source>
        <dbReference type="EMBL" id="AEW59962.1"/>
    </source>
</evidence>
<evidence type="ECO:0008006" key="3">
    <source>
        <dbReference type="Google" id="ProtNLM"/>
    </source>
</evidence>
<name>A0A0H3GP97_KLEPH</name>
<dbReference type="HOGENOM" id="CLU_028165_2_0_6"/>
<evidence type="ECO:0000313" key="2">
    <source>
        <dbReference type="Proteomes" id="UP000007841"/>
    </source>
</evidence>
<dbReference type="AlphaFoldDB" id="A0A0H3GP97"/>
<dbReference type="KEGG" id="kpm:KPHS_12640"/>
<dbReference type="InterPro" id="IPR006517">
    <property type="entry name" value="Phage_terminase_lsu-like_C"/>
</dbReference>
<keyword evidence="2" id="KW-1185">Reference proteome</keyword>
<dbReference type="STRING" id="1125630.KPHS_12640"/>